<proteinExistence type="predicted"/>
<evidence type="ECO:0000313" key="1">
    <source>
        <dbReference type="EMBL" id="TFK77583.1"/>
    </source>
</evidence>
<dbReference type="STRING" id="1314778.A0A5C3NVM0"/>
<dbReference type="InterPro" id="IPR027417">
    <property type="entry name" value="P-loop_NTPase"/>
</dbReference>
<dbReference type="SUPFAM" id="SSF52540">
    <property type="entry name" value="P-loop containing nucleoside triphosphate hydrolases"/>
    <property type="match status" value="1"/>
</dbReference>
<reference evidence="1 2" key="1">
    <citation type="journal article" date="2019" name="Nat. Ecol. Evol.">
        <title>Megaphylogeny resolves global patterns of mushroom evolution.</title>
        <authorList>
            <person name="Varga T."/>
            <person name="Krizsan K."/>
            <person name="Foldi C."/>
            <person name="Dima B."/>
            <person name="Sanchez-Garcia M."/>
            <person name="Sanchez-Ramirez S."/>
            <person name="Szollosi G.J."/>
            <person name="Szarkandi J.G."/>
            <person name="Papp V."/>
            <person name="Albert L."/>
            <person name="Andreopoulos W."/>
            <person name="Angelini C."/>
            <person name="Antonin V."/>
            <person name="Barry K.W."/>
            <person name="Bougher N.L."/>
            <person name="Buchanan P."/>
            <person name="Buyck B."/>
            <person name="Bense V."/>
            <person name="Catcheside P."/>
            <person name="Chovatia M."/>
            <person name="Cooper J."/>
            <person name="Damon W."/>
            <person name="Desjardin D."/>
            <person name="Finy P."/>
            <person name="Geml J."/>
            <person name="Haridas S."/>
            <person name="Hughes K."/>
            <person name="Justo A."/>
            <person name="Karasinski D."/>
            <person name="Kautmanova I."/>
            <person name="Kiss B."/>
            <person name="Kocsube S."/>
            <person name="Kotiranta H."/>
            <person name="LaButti K.M."/>
            <person name="Lechner B.E."/>
            <person name="Liimatainen K."/>
            <person name="Lipzen A."/>
            <person name="Lukacs Z."/>
            <person name="Mihaltcheva S."/>
            <person name="Morgado L.N."/>
            <person name="Niskanen T."/>
            <person name="Noordeloos M.E."/>
            <person name="Ohm R.A."/>
            <person name="Ortiz-Santana B."/>
            <person name="Ovrebo C."/>
            <person name="Racz N."/>
            <person name="Riley R."/>
            <person name="Savchenko A."/>
            <person name="Shiryaev A."/>
            <person name="Soop K."/>
            <person name="Spirin V."/>
            <person name="Szebenyi C."/>
            <person name="Tomsovsky M."/>
            <person name="Tulloss R.E."/>
            <person name="Uehling J."/>
            <person name="Grigoriev I.V."/>
            <person name="Vagvolgyi C."/>
            <person name="Papp T."/>
            <person name="Martin F.M."/>
            <person name="Miettinen O."/>
            <person name="Hibbett D.S."/>
            <person name="Nagy L.G."/>
        </authorList>
    </citation>
    <scope>NUCLEOTIDE SEQUENCE [LARGE SCALE GENOMIC DNA]</scope>
    <source>
        <strain evidence="1 2">HHB13444</strain>
    </source>
</reference>
<feature type="non-terminal residue" evidence="1">
    <location>
        <position position="147"/>
    </location>
</feature>
<dbReference type="InParanoid" id="A0A5C3NVM0"/>
<protein>
    <submittedName>
        <fullName evidence="1">Uncharacterized protein</fullName>
    </submittedName>
</protein>
<name>A0A5C3NVM0_9APHY</name>
<organism evidence="1 2">
    <name type="scientific">Polyporus arcularius HHB13444</name>
    <dbReference type="NCBI Taxonomy" id="1314778"/>
    <lineage>
        <taxon>Eukaryota</taxon>
        <taxon>Fungi</taxon>
        <taxon>Dikarya</taxon>
        <taxon>Basidiomycota</taxon>
        <taxon>Agaricomycotina</taxon>
        <taxon>Agaricomycetes</taxon>
        <taxon>Polyporales</taxon>
        <taxon>Polyporaceae</taxon>
        <taxon>Polyporus</taxon>
    </lineage>
</organism>
<gene>
    <name evidence="1" type="ORF">K466DRAFT_455764</name>
</gene>
<dbReference type="Proteomes" id="UP000308197">
    <property type="component" value="Unassembled WGS sequence"/>
</dbReference>
<feature type="non-terminal residue" evidence="1">
    <location>
        <position position="1"/>
    </location>
</feature>
<evidence type="ECO:0000313" key="2">
    <source>
        <dbReference type="Proteomes" id="UP000308197"/>
    </source>
</evidence>
<dbReference type="EMBL" id="ML213456">
    <property type="protein sequence ID" value="TFK77583.1"/>
    <property type="molecule type" value="Genomic_DNA"/>
</dbReference>
<sequence>IAKKPVAGELRQGLWKLSSSTTKDALGCLPMFEGMRVMVTENIAFGRQIVNGTEGVVKKVIYEVRDDIAYAAVAYIHVPGSGKFSEDLEEDVVPIFPVKKHFQVRMSVGGKSKSPWVSRGQLPLVPAYAYTDYKSQGKSLNYAIVDV</sequence>
<keyword evidence="2" id="KW-1185">Reference proteome</keyword>
<dbReference type="AlphaFoldDB" id="A0A5C3NVM0"/>
<accession>A0A5C3NVM0</accession>